<keyword evidence="2 8" id="KW-0240">DNA-directed RNA polymerase</keyword>
<dbReference type="CDD" id="cd10507">
    <property type="entry name" value="Zn-ribbon_RPA12"/>
    <property type="match status" value="1"/>
</dbReference>
<dbReference type="GO" id="GO:0005736">
    <property type="term" value="C:RNA polymerase I complex"/>
    <property type="evidence" value="ECO:0007669"/>
    <property type="project" value="TreeGrafter"/>
</dbReference>
<evidence type="ECO:0000313" key="12">
    <source>
        <dbReference type="EMBL" id="KAF8782484.1"/>
    </source>
</evidence>
<feature type="binding site" evidence="9">
    <location>
        <position position="18"/>
    </location>
    <ligand>
        <name>Zn(2+)</name>
        <dbReference type="ChEBI" id="CHEBI:29105"/>
        <label>1</label>
    </ligand>
</feature>
<comment type="function">
    <text evidence="7">Core component of RNA polymerase I (Pol I), a DNA-dependent RNA polymerase which synthesizes ribosomal RNA precursors using the four ribonucleoside triphosphates as substrates. Can mediate Pol I proofreading of the nascent RNA transcript. Anchors into the Pol I active site to monitor transcription fidelity and cleave mis-incorporated 5'-ribonucleotides.</text>
</comment>
<keyword evidence="5 9" id="KW-0862">Zinc</keyword>
<sequence>MASLHSSFQTDADFCPECGTILPLPGSERTVTCLACEFKVDVKTFDHLSTDYEIKFNNRSKFKKLKEKDNRKGADGPLAADRECSKCGHQGMTYSTLQTRSADEGQTVFFSCPNCKHQELEN</sequence>
<dbReference type="Proteomes" id="UP000807504">
    <property type="component" value="Unassembled WGS sequence"/>
</dbReference>
<keyword evidence="8" id="KW-0804">Transcription</keyword>
<keyword evidence="13" id="KW-1185">Reference proteome</keyword>
<dbReference type="OMA" id="EMQYHTL"/>
<dbReference type="GO" id="GO:0008270">
    <property type="term" value="F:zinc ion binding"/>
    <property type="evidence" value="ECO:0007669"/>
    <property type="project" value="UniProtKB-KW"/>
</dbReference>
<gene>
    <name evidence="12" type="ORF">HNY73_012765</name>
</gene>
<name>A0A8T0EXS0_ARGBR</name>
<dbReference type="GO" id="GO:0006363">
    <property type="term" value="P:termination of RNA polymerase I transcription"/>
    <property type="evidence" value="ECO:0007669"/>
    <property type="project" value="TreeGrafter"/>
</dbReference>
<dbReference type="Pfam" id="PF01096">
    <property type="entry name" value="Zn_ribbon_TFIIS"/>
    <property type="match status" value="1"/>
</dbReference>
<dbReference type="PROSITE" id="PS51133">
    <property type="entry name" value="ZF_TFIIS_2"/>
    <property type="match status" value="1"/>
</dbReference>
<keyword evidence="4 10" id="KW-0863">Zinc-finger</keyword>
<dbReference type="InterPro" id="IPR034004">
    <property type="entry name" value="Zn_ribbon_RPA12_C"/>
</dbReference>
<evidence type="ECO:0000259" key="11">
    <source>
        <dbReference type="PROSITE" id="PS51133"/>
    </source>
</evidence>
<accession>A0A8T0EXS0</accession>
<evidence type="ECO:0000256" key="10">
    <source>
        <dbReference type="PIRSR" id="PIRSR005586-2"/>
    </source>
</evidence>
<dbReference type="SMART" id="SM00440">
    <property type="entry name" value="ZnF_C2C2"/>
    <property type="match status" value="1"/>
</dbReference>
<feature type="binding site" evidence="9">
    <location>
        <position position="112"/>
    </location>
    <ligand>
        <name>Zn(2+)</name>
        <dbReference type="ChEBI" id="CHEBI:29105"/>
        <label>2</label>
    </ligand>
</feature>
<feature type="domain" description="TFIIS-type" evidence="11">
    <location>
        <begin position="80"/>
        <end position="120"/>
    </location>
</feature>
<dbReference type="AlphaFoldDB" id="A0A8T0EXS0"/>
<dbReference type="PROSITE" id="PS00466">
    <property type="entry name" value="ZF_TFIIS_1"/>
    <property type="match status" value="1"/>
</dbReference>
<comment type="similarity">
    <text evidence="8">Belongs to the archaeal rpoM/eukaryotic RPA12/RPB9/RPC11 RNA polymerase family.</text>
</comment>
<reference evidence="12" key="1">
    <citation type="journal article" date="2020" name="bioRxiv">
        <title>Chromosome-level reference genome of the European wasp spider Argiope bruennichi: a resource for studies on range expansion and evolutionary adaptation.</title>
        <authorList>
            <person name="Sheffer M.M."/>
            <person name="Hoppe A."/>
            <person name="Krehenwinkel H."/>
            <person name="Uhl G."/>
            <person name="Kuss A.W."/>
            <person name="Jensen L."/>
            <person name="Jensen C."/>
            <person name="Gillespie R.G."/>
            <person name="Hoff K.J."/>
            <person name="Prost S."/>
        </authorList>
    </citation>
    <scope>NUCLEOTIDE SEQUENCE</scope>
</reference>
<organism evidence="12 13">
    <name type="scientific">Argiope bruennichi</name>
    <name type="common">Wasp spider</name>
    <name type="synonym">Aranea bruennichi</name>
    <dbReference type="NCBI Taxonomy" id="94029"/>
    <lineage>
        <taxon>Eukaryota</taxon>
        <taxon>Metazoa</taxon>
        <taxon>Ecdysozoa</taxon>
        <taxon>Arthropoda</taxon>
        <taxon>Chelicerata</taxon>
        <taxon>Arachnida</taxon>
        <taxon>Araneae</taxon>
        <taxon>Araneomorphae</taxon>
        <taxon>Entelegynae</taxon>
        <taxon>Araneoidea</taxon>
        <taxon>Araneidae</taxon>
        <taxon>Argiope</taxon>
    </lineage>
</organism>
<feature type="binding site" evidence="9">
    <location>
        <position position="33"/>
    </location>
    <ligand>
        <name>Zn(2+)</name>
        <dbReference type="ChEBI" id="CHEBI:29105"/>
        <label>1</label>
    </ligand>
</feature>
<dbReference type="InterPro" id="IPR012164">
    <property type="entry name" value="Rpa12/Rpb9/Rpc10/TFS"/>
</dbReference>
<evidence type="ECO:0000256" key="4">
    <source>
        <dbReference type="ARBA" id="ARBA00022771"/>
    </source>
</evidence>
<evidence type="ECO:0000313" key="13">
    <source>
        <dbReference type="Proteomes" id="UP000807504"/>
    </source>
</evidence>
<dbReference type="GO" id="GO:0003899">
    <property type="term" value="F:DNA-directed RNA polymerase activity"/>
    <property type="evidence" value="ECO:0007669"/>
    <property type="project" value="InterPro"/>
</dbReference>
<evidence type="ECO:0000256" key="6">
    <source>
        <dbReference type="ARBA" id="ARBA00023242"/>
    </source>
</evidence>
<evidence type="ECO:0000256" key="5">
    <source>
        <dbReference type="ARBA" id="ARBA00022833"/>
    </source>
</evidence>
<feature type="binding site" evidence="9">
    <location>
        <position position="87"/>
    </location>
    <ligand>
        <name>Zn(2+)</name>
        <dbReference type="ChEBI" id="CHEBI:29105"/>
        <label>2</label>
    </ligand>
</feature>
<feature type="binding site" evidence="9">
    <location>
        <position position="15"/>
    </location>
    <ligand>
        <name>Zn(2+)</name>
        <dbReference type="ChEBI" id="CHEBI:29105"/>
        <label>1</label>
    </ligand>
</feature>
<evidence type="ECO:0000256" key="1">
    <source>
        <dbReference type="ARBA" id="ARBA00004604"/>
    </source>
</evidence>
<dbReference type="InterPro" id="IPR001222">
    <property type="entry name" value="Znf_TFIIS"/>
</dbReference>
<dbReference type="PANTHER" id="PTHR11239">
    <property type="entry name" value="DNA-DIRECTED RNA POLYMERASE"/>
    <property type="match status" value="1"/>
</dbReference>
<feature type="zinc finger region" description="C4-type" evidence="10">
    <location>
        <begin position="15"/>
        <end position="36"/>
    </location>
</feature>
<dbReference type="SUPFAM" id="SSF57783">
    <property type="entry name" value="Zinc beta-ribbon"/>
    <property type="match status" value="1"/>
</dbReference>
<feature type="binding site" evidence="9">
    <location>
        <position position="115"/>
    </location>
    <ligand>
        <name>Zn(2+)</name>
        <dbReference type="ChEBI" id="CHEBI:29105"/>
        <label>2</label>
    </ligand>
</feature>
<comment type="caution">
    <text evidence="12">The sequence shown here is derived from an EMBL/GenBank/DDBJ whole genome shotgun (WGS) entry which is preliminary data.</text>
</comment>
<evidence type="ECO:0000256" key="9">
    <source>
        <dbReference type="PIRSR" id="PIRSR005586-1"/>
    </source>
</evidence>
<dbReference type="EMBL" id="JABXBU010001863">
    <property type="protein sequence ID" value="KAF8782484.1"/>
    <property type="molecule type" value="Genomic_DNA"/>
</dbReference>
<evidence type="ECO:0000256" key="3">
    <source>
        <dbReference type="ARBA" id="ARBA00022723"/>
    </source>
</evidence>
<dbReference type="PIRSF" id="PIRSF005586">
    <property type="entry name" value="RNApol_RpoM"/>
    <property type="match status" value="1"/>
</dbReference>
<feature type="binding site" evidence="9">
    <location>
        <position position="84"/>
    </location>
    <ligand>
        <name>Zn(2+)</name>
        <dbReference type="ChEBI" id="CHEBI:29105"/>
        <label>2</label>
    </ligand>
</feature>
<evidence type="ECO:0000256" key="7">
    <source>
        <dbReference type="ARBA" id="ARBA00044497"/>
    </source>
</evidence>
<dbReference type="PANTHER" id="PTHR11239:SF14">
    <property type="entry name" value="DNA-DIRECTED RNA POLYMERASE I SUBUNIT RPA12"/>
    <property type="match status" value="1"/>
</dbReference>
<feature type="binding site" evidence="9">
    <location>
        <position position="36"/>
    </location>
    <ligand>
        <name>Zn(2+)</name>
        <dbReference type="ChEBI" id="CHEBI:29105"/>
        <label>1</label>
    </ligand>
</feature>
<evidence type="ECO:0000256" key="2">
    <source>
        <dbReference type="ARBA" id="ARBA00022478"/>
    </source>
</evidence>
<protein>
    <recommendedName>
        <fullName evidence="8">DNA-directed RNA polymerase subunit</fullName>
    </recommendedName>
</protein>
<keyword evidence="3 9" id="KW-0479">Metal-binding</keyword>
<comment type="function">
    <text evidence="8">DNA-dependent RNA polymerase catalyzes the transcription of DNA into RNA using the four ribonucleoside triphosphates as substrates.</text>
</comment>
<reference evidence="12" key="2">
    <citation type="submission" date="2020-06" db="EMBL/GenBank/DDBJ databases">
        <authorList>
            <person name="Sheffer M."/>
        </authorList>
    </citation>
    <scope>NUCLEOTIDE SEQUENCE</scope>
</reference>
<dbReference type="GO" id="GO:0003676">
    <property type="term" value="F:nucleic acid binding"/>
    <property type="evidence" value="ECO:0007669"/>
    <property type="project" value="InterPro"/>
</dbReference>
<evidence type="ECO:0000256" key="8">
    <source>
        <dbReference type="PIRNR" id="PIRNR005586"/>
    </source>
</evidence>
<proteinExistence type="inferred from homology"/>
<comment type="subcellular location">
    <subcellularLocation>
        <location evidence="1">Nucleus</location>
        <location evidence="1">Nucleolus</location>
    </subcellularLocation>
</comment>
<dbReference type="Gene3D" id="2.20.25.10">
    <property type="match status" value="1"/>
</dbReference>
<keyword evidence="6 8" id="KW-0539">Nucleus</keyword>